<dbReference type="Pfam" id="PF04542">
    <property type="entry name" value="Sigma70_r2"/>
    <property type="match status" value="1"/>
</dbReference>
<dbReference type="OrthoDB" id="9803470at2"/>
<dbReference type="InterPro" id="IPR014284">
    <property type="entry name" value="RNA_pol_sigma-70_dom"/>
</dbReference>
<dbReference type="InterPro" id="IPR013325">
    <property type="entry name" value="RNA_pol_sigma_r2"/>
</dbReference>
<name>A0A098S641_9BACT</name>
<dbReference type="AlphaFoldDB" id="A0A098S641"/>
<comment type="similarity">
    <text evidence="1">Belongs to the sigma-70 factor family. ECF subfamily.</text>
</comment>
<evidence type="ECO:0000256" key="4">
    <source>
        <dbReference type="ARBA" id="ARBA00023163"/>
    </source>
</evidence>
<accession>A0A098S641</accession>
<evidence type="ECO:0000259" key="6">
    <source>
        <dbReference type="Pfam" id="PF08281"/>
    </source>
</evidence>
<dbReference type="RefSeq" id="WP_044221256.1">
    <property type="nucleotide sequence ID" value="NZ_JBKAGJ010000020.1"/>
</dbReference>
<evidence type="ECO:0000259" key="5">
    <source>
        <dbReference type="Pfam" id="PF04542"/>
    </source>
</evidence>
<dbReference type="STRING" id="1524460.IX84_13560"/>
<keyword evidence="2" id="KW-0805">Transcription regulation</keyword>
<evidence type="ECO:0000313" key="8">
    <source>
        <dbReference type="Proteomes" id="UP000029736"/>
    </source>
</evidence>
<dbReference type="NCBIfam" id="TIGR02937">
    <property type="entry name" value="sigma70-ECF"/>
    <property type="match status" value="1"/>
</dbReference>
<dbReference type="Gene3D" id="1.10.10.10">
    <property type="entry name" value="Winged helix-like DNA-binding domain superfamily/Winged helix DNA-binding domain"/>
    <property type="match status" value="1"/>
</dbReference>
<dbReference type="InterPro" id="IPR007627">
    <property type="entry name" value="RNA_pol_sigma70_r2"/>
</dbReference>
<keyword evidence="3" id="KW-0731">Sigma factor</keyword>
<dbReference type="Proteomes" id="UP000029736">
    <property type="component" value="Unassembled WGS sequence"/>
</dbReference>
<dbReference type="PANTHER" id="PTHR43133:SF25">
    <property type="entry name" value="RNA POLYMERASE SIGMA FACTOR RFAY-RELATED"/>
    <property type="match status" value="1"/>
</dbReference>
<dbReference type="PANTHER" id="PTHR43133">
    <property type="entry name" value="RNA POLYMERASE ECF-TYPE SIGMA FACTO"/>
    <property type="match status" value="1"/>
</dbReference>
<dbReference type="Pfam" id="PF08281">
    <property type="entry name" value="Sigma70_r4_2"/>
    <property type="match status" value="1"/>
</dbReference>
<keyword evidence="4" id="KW-0804">Transcription</keyword>
<dbReference type="SUPFAM" id="SSF88659">
    <property type="entry name" value="Sigma3 and sigma4 domains of RNA polymerase sigma factors"/>
    <property type="match status" value="1"/>
</dbReference>
<dbReference type="InterPro" id="IPR013324">
    <property type="entry name" value="RNA_pol_sigma_r3/r4-like"/>
</dbReference>
<dbReference type="GO" id="GO:0016987">
    <property type="term" value="F:sigma factor activity"/>
    <property type="evidence" value="ECO:0007669"/>
    <property type="project" value="UniProtKB-KW"/>
</dbReference>
<organism evidence="7 8">
    <name type="scientific">Phaeodactylibacter xiamenensis</name>
    <dbReference type="NCBI Taxonomy" id="1524460"/>
    <lineage>
        <taxon>Bacteria</taxon>
        <taxon>Pseudomonadati</taxon>
        <taxon>Bacteroidota</taxon>
        <taxon>Saprospiria</taxon>
        <taxon>Saprospirales</taxon>
        <taxon>Haliscomenobacteraceae</taxon>
        <taxon>Phaeodactylibacter</taxon>
    </lineage>
</organism>
<dbReference type="GO" id="GO:0006352">
    <property type="term" value="P:DNA-templated transcription initiation"/>
    <property type="evidence" value="ECO:0007669"/>
    <property type="project" value="InterPro"/>
</dbReference>
<feature type="domain" description="RNA polymerase sigma factor 70 region 4 type 2" evidence="6">
    <location>
        <begin position="108"/>
        <end position="159"/>
    </location>
</feature>
<evidence type="ECO:0000256" key="2">
    <source>
        <dbReference type="ARBA" id="ARBA00023015"/>
    </source>
</evidence>
<dbReference type="GO" id="GO:0003677">
    <property type="term" value="F:DNA binding"/>
    <property type="evidence" value="ECO:0007669"/>
    <property type="project" value="InterPro"/>
</dbReference>
<dbReference type="Gene3D" id="1.10.1740.10">
    <property type="match status" value="1"/>
</dbReference>
<gene>
    <name evidence="7" type="ORF">IX84_13560</name>
</gene>
<dbReference type="SUPFAM" id="SSF88946">
    <property type="entry name" value="Sigma2 domain of RNA polymerase sigma factors"/>
    <property type="match status" value="1"/>
</dbReference>
<feature type="domain" description="RNA polymerase sigma-70 region 2" evidence="5">
    <location>
        <begin position="16"/>
        <end position="74"/>
    </location>
</feature>
<comment type="caution">
    <text evidence="7">The sequence shown here is derived from an EMBL/GenBank/DDBJ whole genome shotgun (WGS) entry which is preliminary data.</text>
</comment>
<proteinExistence type="inferred from homology"/>
<evidence type="ECO:0000256" key="3">
    <source>
        <dbReference type="ARBA" id="ARBA00023082"/>
    </source>
</evidence>
<dbReference type="EMBL" id="JPOS01000034">
    <property type="protein sequence ID" value="KGE87575.1"/>
    <property type="molecule type" value="Genomic_DNA"/>
</dbReference>
<reference evidence="7 8" key="1">
    <citation type="journal article" date="2014" name="Int. J. Syst. Evol. Microbiol.">
        <title>Phaeodactylibacter xiamenensis gen. nov., sp. nov., a member of the family Saprospiraceae isolated from the marine alga Phaeodactylum tricornutum.</title>
        <authorList>
            <person name="Chen Z.Jr."/>
            <person name="Lei X."/>
            <person name="Lai Q."/>
            <person name="Li Y."/>
            <person name="Zhang B."/>
            <person name="Zhang J."/>
            <person name="Zhang H."/>
            <person name="Yang L."/>
            <person name="Zheng W."/>
            <person name="Tian Y."/>
            <person name="Yu Z."/>
            <person name="Xu H.Jr."/>
            <person name="Zheng T."/>
        </authorList>
    </citation>
    <scope>NUCLEOTIDE SEQUENCE [LARGE SCALE GENOMIC DNA]</scope>
    <source>
        <strain evidence="7 8">KD52</strain>
    </source>
</reference>
<evidence type="ECO:0000313" key="7">
    <source>
        <dbReference type="EMBL" id="KGE87575.1"/>
    </source>
</evidence>
<protein>
    <submittedName>
        <fullName evidence="7">RNA polymerase sigma factor</fullName>
    </submittedName>
</protein>
<dbReference type="InterPro" id="IPR013249">
    <property type="entry name" value="RNA_pol_sigma70_r4_t2"/>
</dbReference>
<keyword evidence="8" id="KW-1185">Reference proteome</keyword>
<sequence>MSTTEFYSNFDKMTVLLNSFAYNLTKNTEDAKDLFQETAFRAFTNRDKFRPGTNFKAWLFTIMKNIFINNYRKKVKANTIMDSTDNMYYINSGSVVISNKAESNIMLKELTQMIEELDDSIKIPFLMHYHGYKYQEIAEHLELPLGTVKSRIFFARKELKDVIGKRYENLSELRQKVHQ</sequence>
<evidence type="ECO:0000256" key="1">
    <source>
        <dbReference type="ARBA" id="ARBA00010641"/>
    </source>
</evidence>
<dbReference type="CDD" id="cd06171">
    <property type="entry name" value="Sigma70_r4"/>
    <property type="match status" value="1"/>
</dbReference>
<dbReference type="InterPro" id="IPR039425">
    <property type="entry name" value="RNA_pol_sigma-70-like"/>
</dbReference>
<dbReference type="InterPro" id="IPR036388">
    <property type="entry name" value="WH-like_DNA-bd_sf"/>
</dbReference>